<comment type="cofactor">
    <cofactor evidence="2">
        <name>Mg(2+)</name>
        <dbReference type="ChEBI" id="CHEBI:18420"/>
    </cofactor>
</comment>
<dbReference type="Gene3D" id="3.40.1190.20">
    <property type="match status" value="1"/>
</dbReference>
<keyword evidence="7" id="KW-0547">Nucleotide-binding</keyword>
<dbReference type="AlphaFoldDB" id="A0A4S2DJ40"/>
<reference evidence="12 13" key="1">
    <citation type="submission" date="2019-04" db="EMBL/GenBank/DDBJ databases">
        <title>Microbes associate with the intestines of laboratory mice.</title>
        <authorList>
            <person name="Navarre W."/>
            <person name="Wong E."/>
            <person name="Huang K."/>
            <person name="Tropini C."/>
            <person name="Ng K."/>
            <person name="Yu B."/>
        </authorList>
    </citation>
    <scope>NUCLEOTIDE SEQUENCE [LARGE SCALE GENOMIC DNA]</scope>
    <source>
        <strain evidence="12 13">NM50_B9-20</strain>
    </source>
</reference>
<evidence type="ECO:0000256" key="8">
    <source>
        <dbReference type="ARBA" id="ARBA00022777"/>
    </source>
</evidence>
<dbReference type="Proteomes" id="UP000306888">
    <property type="component" value="Unassembled WGS sequence"/>
</dbReference>
<accession>A0A4S2DJ40</accession>
<evidence type="ECO:0000313" key="12">
    <source>
        <dbReference type="EMBL" id="TGY40941.1"/>
    </source>
</evidence>
<dbReference type="InterPro" id="IPR000417">
    <property type="entry name" value="Hyethyz_kinase"/>
</dbReference>
<evidence type="ECO:0000256" key="9">
    <source>
        <dbReference type="ARBA" id="ARBA00022840"/>
    </source>
</evidence>
<comment type="pathway">
    <text evidence="3">Cofactor biosynthesis; thiamine diphosphate biosynthesis; 4-methyl-5-(2-phosphoethyl)-thiazole from 5-(2-hydroxyethyl)-4-methylthiazole: step 1/1.</text>
</comment>
<dbReference type="GO" id="GO:0009228">
    <property type="term" value="P:thiamine biosynthetic process"/>
    <property type="evidence" value="ECO:0007669"/>
    <property type="project" value="UniProtKB-KW"/>
</dbReference>
<dbReference type="EMBL" id="SRYR01000010">
    <property type="protein sequence ID" value="TGY40941.1"/>
    <property type="molecule type" value="Genomic_DNA"/>
</dbReference>
<dbReference type="GO" id="GO:0005524">
    <property type="term" value="F:ATP binding"/>
    <property type="evidence" value="ECO:0007669"/>
    <property type="project" value="UniProtKB-KW"/>
</dbReference>
<dbReference type="GO" id="GO:0000287">
    <property type="term" value="F:magnesium ion binding"/>
    <property type="evidence" value="ECO:0007669"/>
    <property type="project" value="InterPro"/>
</dbReference>
<protein>
    <recommendedName>
        <fullName evidence="4">hydroxyethylthiazole kinase</fullName>
        <ecNumber evidence="4">2.7.1.50</ecNumber>
    </recommendedName>
</protein>
<evidence type="ECO:0000256" key="1">
    <source>
        <dbReference type="ARBA" id="ARBA00001771"/>
    </source>
</evidence>
<comment type="catalytic activity">
    <reaction evidence="1">
        <text>5-(2-hydroxyethyl)-4-methylthiazole + ATP = 4-methyl-5-(2-phosphooxyethyl)-thiazole + ADP + H(+)</text>
        <dbReference type="Rhea" id="RHEA:24212"/>
        <dbReference type="ChEBI" id="CHEBI:15378"/>
        <dbReference type="ChEBI" id="CHEBI:17957"/>
        <dbReference type="ChEBI" id="CHEBI:30616"/>
        <dbReference type="ChEBI" id="CHEBI:58296"/>
        <dbReference type="ChEBI" id="CHEBI:456216"/>
        <dbReference type="EC" id="2.7.1.50"/>
    </reaction>
</comment>
<dbReference type="GO" id="GO:0004417">
    <property type="term" value="F:hydroxyethylthiazole kinase activity"/>
    <property type="evidence" value="ECO:0007669"/>
    <property type="project" value="UniProtKB-EC"/>
</dbReference>
<name>A0A4S2DJ40_9CLOT</name>
<sequence>MQIGVRALDECLSLQKKSKPLIYCISNSLLLKDLAECIMAYNGIPVFFSSLISDNANNKDIASLLVSLEDLSEEKIQDIEKSIRIARRRKMPIILDLIGEENSFIKKETALSIINRYNINVVIGSINEFKAIINNVIEKKEDNSRIDRFRDNIEVRVGFRNFSKANNIIVVVKSEEYYLTDGYSEFFVDREINRESFNLFEAIKLEYMLAALISVGVASAGTSEEKFISVLVAIMTMAVSEKIVVQKNLKKDSILNKEYLIDEIKDVNSDKLNKLSKIDYLFVR</sequence>
<comment type="caution">
    <text evidence="12">The sequence shown here is derived from an EMBL/GenBank/DDBJ whole genome shotgun (WGS) entry which is preliminary data.</text>
</comment>
<keyword evidence="6" id="KW-0479">Metal-binding</keyword>
<dbReference type="EC" id="2.7.1.50" evidence="4"/>
<gene>
    <name evidence="12" type="ORF">E5347_13875</name>
</gene>
<evidence type="ECO:0000256" key="3">
    <source>
        <dbReference type="ARBA" id="ARBA00004868"/>
    </source>
</evidence>
<keyword evidence="13" id="KW-1185">Reference proteome</keyword>
<keyword evidence="9" id="KW-0067">ATP-binding</keyword>
<evidence type="ECO:0000256" key="5">
    <source>
        <dbReference type="ARBA" id="ARBA00022679"/>
    </source>
</evidence>
<dbReference type="GO" id="GO:0009229">
    <property type="term" value="P:thiamine diphosphate biosynthetic process"/>
    <property type="evidence" value="ECO:0007669"/>
    <property type="project" value="UniProtKB-UniPathway"/>
</dbReference>
<keyword evidence="11" id="KW-0784">Thiamine biosynthesis</keyword>
<proteinExistence type="predicted"/>
<dbReference type="Pfam" id="PF02110">
    <property type="entry name" value="HK"/>
    <property type="match status" value="1"/>
</dbReference>
<dbReference type="SUPFAM" id="SSF53613">
    <property type="entry name" value="Ribokinase-like"/>
    <property type="match status" value="1"/>
</dbReference>
<dbReference type="InterPro" id="IPR029056">
    <property type="entry name" value="Ribokinase-like"/>
</dbReference>
<keyword evidence="5" id="KW-0808">Transferase</keyword>
<keyword evidence="10" id="KW-0460">Magnesium</keyword>
<evidence type="ECO:0000256" key="10">
    <source>
        <dbReference type="ARBA" id="ARBA00022842"/>
    </source>
</evidence>
<organism evidence="12 13">
    <name type="scientific">Clostridium sartagoforme</name>
    <dbReference type="NCBI Taxonomy" id="84031"/>
    <lineage>
        <taxon>Bacteria</taxon>
        <taxon>Bacillati</taxon>
        <taxon>Bacillota</taxon>
        <taxon>Clostridia</taxon>
        <taxon>Eubacteriales</taxon>
        <taxon>Clostridiaceae</taxon>
        <taxon>Clostridium</taxon>
    </lineage>
</organism>
<evidence type="ECO:0000256" key="2">
    <source>
        <dbReference type="ARBA" id="ARBA00001946"/>
    </source>
</evidence>
<evidence type="ECO:0000256" key="7">
    <source>
        <dbReference type="ARBA" id="ARBA00022741"/>
    </source>
</evidence>
<dbReference type="RefSeq" id="WP_136007830.1">
    <property type="nucleotide sequence ID" value="NZ_SRYR01000010.1"/>
</dbReference>
<dbReference type="OrthoDB" id="9778146at2"/>
<evidence type="ECO:0000256" key="6">
    <source>
        <dbReference type="ARBA" id="ARBA00022723"/>
    </source>
</evidence>
<dbReference type="UniPathway" id="UPA00060">
    <property type="reaction ID" value="UER00139"/>
</dbReference>
<evidence type="ECO:0000313" key="13">
    <source>
        <dbReference type="Proteomes" id="UP000306888"/>
    </source>
</evidence>
<keyword evidence="8 12" id="KW-0418">Kinase</keyword>
<evidence type="ECO:0000256" key="4">
    <source>
        <dbReference type="ARBA" id="ARBA00012129"/>
    </source>
</evidence>
<evidence type="ECO:0000256" key="11">
    <source>
        <dbReference type="ARBA" id="ARBA00022977"/>
    </source>
</evidence>